<dbReference type="EMBL" id="CAJJDN010000124">
    <property type="protein sequence ID" value="CAD8120097.1"/>
    <property type="molecule type" value="Genomic_DNA"/>
</dbReference>
<name>A0A8S1QYR9_9CILI</name>
<accession>A0A8S1QYR9</accession>
<proteinExistence type="predicted"/>
<sequence>MSKREGDLCYETFSFDKGFNKSVPTLYIVKQRIIQQVNFLKLKILHSETFFVSKNNQVMLISFFCGYDRVHATRIYWSDQNQEVGYEELIEYHQKKTGIEYIYSQEYDVSKFNFEHEFLEIQKIARQIASVPYTKTLSNCNHSTKELIKKLQPDLKMEQNFKQYASFECPIF</sequence>
<protein>
    <submittedName>
        <fullName evidence="1">Uncharacterized protein</fullName>
    </submittedName>
</protein>
<reference evidence="1" key="1">
    <citation type="submission" date="2021-01" db="EMBL/GenBank/DDBJ databases">
        <authorList>
            <consortium name="Genoscope - CEA"/>
            <person name="William W."/>
        </authorList>
    </citation>
    <scope>NUCLEOTIDE SEQUENCE</scope>
</reference>
<gene>
    <name evidence="1" type="ORF">PSON_ATCC_30995.1.T1240111</name>
</gene>
<comment type="caution">
    <text evidence="1">The sequence shown here is derived from an EMBL/GenBank/DDBJ whole genome shotgun (WGS) entry which is preliminary data.</text>
</comment>
<keyword evidence="2" id="KW-1185">Reference proteome</keyword>
<evidence type="ECO:0000313" key="2">
    <source>
        <dbReference type="Proteomes" id="UP000692954"/>
    </source>
</evidence>
<dbReference type="AlphaFoldDB" id="A0A8S1QYR9"/>
<evidence type="ECO:0000313" key="1">
    <source>
        <dbReference type="EMBL" id="CAD8120097.1"/>
    </source>
</evidence>
<organism evidence="1 2">
    <name type="scientific">Paramecium sonneborni</name>
    <dbReference type="NCBI Taxonomy" id="65129"/>
    <lineage>
        <taxon>Eukaryota</taxon>
        <taxon>Sar</taxon>
        <taxon>Alveolata</taxon>
        <taxon>Ciliophora</taxon>
        <taxon>Intramacronucleata</taxon>
        <taxon>Oligohymenophorea</taxon>
        <taxon>Peniculida</taxon>
        <taxon>Parameciidae</taxon>
        <taxon>Paramecium</taxon>
    </lineage>
</organism>
<dbReference type="OrthoDB" id="10524648at2759"/>
<dbReference type="Proteomes" id="UP000692954">
    <property type="component" value="Unassembled WGS sequence"/>
</dbReference>